<dbReference type="EMBL" id="QUOU01000001">
    <property type="protein sequence ID" value="REL28345.1"/>
    <property type="molecule type" value="Genomic_DNA"/>
</dbReference>
<dbReference type="AlphaFoldDB" id="A0A3E0TWH3"/>
<dbReference type="Gene3D" id="3.30.470.30">
    <property type="entry name" value="DNA ligase/mRNA capping enzyme"/>
    <property type="match status" value="1"/>
</dbReference>
<dbReference type="InterPro" id="IPR012340">
    <property type="entry name" value="NA-bd_OB-fold"/>
</dbReference>
<protein>
    <submittedName>
        <fullName evidence="9">DNA ligase</fullName>
    </submittedName>
</protein>
<name>A0A3E0TWH3_9GAMM</name>
<keyword evidence="2 9" id="KW-0436">Ligase</keyword>
<gene>
    <name evidence="9" type="ORF">DXX93_18415</name>
</gene>
<comment type="caution">
    <text evidence="9">The sequence shown here is derived from an EMBL/GenBank/DDBJ whole genome shotgun (WGS) entry which is preliminary data.</text>
</comment>
<feature type="signal peptide" evidence="7">
    <location>
        <begin position="1"/>
        <end position="28"/>
    </location>
</feature>
<dbReference type="InterPro" id="IPR029319">
    <property type="entry name" value="DNA_ligase_OB"/>
</dbReference>
<organism evidence="9 10">
    <name type="scientific">Thalassotalea euphylliae</name>
    <dbReference type="NCBI Taxonomy" id="1655234"/>
    <lineage>
        <taxon>Bacteria</taxon>
        <taxon>Pseudomonadati</taxon>
        <taxon>Pseudomonadota</taxon>
        <taxon>Gammaproteobacteria</taxon>
        <taxon>Alteromonadales</taxon>
        <taxon>Colwelliaceae</taxon>
        <taxon>Thalassotalea</taxon>
    </lineage>
</organism>
<evidence type="ECO:0000256" key="4">
    <source>
        <dbReference type="ARBA" id="ARBA00022763"/>
    </source>
</evidence>
<dbReference type="SUPFAM" id="SSF56091">
    <property type="entry name" value="DNA ligase/mRNA capping enzyme, catalytic domain"/>
    <property type="match status" value="1"/>
</dbReference>
<proteinExistence type="predicted"/>
<dbReference type="Pfam" id="PF01068">
    <property type="entry name" value="DNA_ligase_A_M"/>
    <property type="match status" value="1"/>
</dbReference>
<dbReference type="InterPro" id="IPR050326">
    <property type="entry name" value="NAD_dep_DNA_ligaseB"/>
</dbReference>
<comment type="catalytic activity">
    <reaction evidence="6">
        <text>ATP + (deoxyribonucleotide)n-3'-hydroxyl + 5'-phospho-(deoxyribonucleotide)m = (deoxyribonucleotide)n+m + AMP + diphosphate.</text>
        <dbReference type="EC" id="6.5.1.1"/>
    </reaction>
</comment>
<evidence type="ECO:0000256" key="7">
    <source>
        <dbReference type="SAM" id="SignalP"/>
    </source>
</evidence>
<dbReference type="GO" id="GO:0003910">
    <property type="term" value="F:DNA ligase (ATP) activity"/>
    <property type="evidence" value="ECO:0007669"/>
    <property type="project" value="UniProtKB-EC"/>
</dbReference>
<evidence type="ECO:0000256" key="3">
    <source>
        <dbReference type="ARBA" id="ARBA00022705"/>
    </source>
</evidence>
<dbReference type="SUPFAM" id="SSF50249">
    <property type="entry name" value="Nucleic acid-binding proteins"/>
    <property type="match status" value="1"/>
</dbReference>
<evidence type="ECO:0000256" key="5">
    <source>
        <dbReference type="ARBA" id="ARBA00023204"/>
    </source>
</evidence>
<reference evidence="9 10" key="1">
    <citation type="submission" date="2018-08" db="EMBL/GenBank/DDBJ databases">
        <title>Thalassotalea euphylliae genome.</title>
        <authorList>
            <person name="Summers S."/>
            <person name="Rice S.A."/>
            <person name="Freckelton M.L."/>
            <person name="Nedved B.T."/>
            <person name="Hadfield M.G."/>
        </authorList>
    </citation>
    <scope>NUCLEOTIDE SEQUENCE [LARGE SCALE GENOMIC DNA]</scope>
    <source>
        <strain evidence="9 10">H1</strain>
    </source>
</reference>
<dbReference type="PANTHER" id="PTHR47810:SF1">
    <property type="entry name" value="DNA LIGASE B"/>
    <property type="match status" value="1"/>
</dbReference>
<evidence type="ECO:0000313" key="10">
    <source>
        <dbReference type="Proteomes" id="UP000256478"/>
    </source>
</evidence>
<comment type="cofactor">
    <cofactor evidence="1">
        <name>a divalent metal cation</name>
        <dbReference type="ChEBI" id="CHEBI:60240"/>
    </cofactor>
</comment>
<dbReference type="GO" id="GO:0006310">
    <property type="term" value="P:DNA recombination"/>
    <property type="evidence" value="ECO:0007669"/>
    <property type="project" value="InterPro"/>
</dbReference>
<sequence length="297" mass="33584">MFQSLNFQLPIILVICSTFSLFCNSSNATHNPLNLQLASDYHQSTNIRDYWVSEKLDGVRGYWDGKQLFTRGGHRVNLPSFFTEHWPSVAMDGELWIKRRGFEQIAAIVNKQQAKDVEWQQVKFLVFDLPNHQGTFSERITQMRQLIVKTNNRHLQMVEQYRLADNAQLTAWLDQAIAAGGEGLMLHKASARYQGGRTSNIMKLKPLFDAEAEVIAHLPGKGKYTGQLGAIKVKTPDGLQFKIGSGFSDHERKNPPPIGSIITYQYSGKTAKGVPRFASFLRIRHAPQLALNNKLSE</sequence>
<evidence type="ECO:0000259" key="8">
    <source>
        <dbReference type="PROSITE" id="PS50160"/>
    </source>
</evidence>
<accession>A0A3E0TWH3</accession>
<dbReference type="OrthoDB" id="9782700at2"/>
<keyword evidence="3" id="KW-0235">DNA replication</keyword>
<dbReference type="GO" id="GO:0006260">
    <property type="term" value="P:DNA replication"/>
    <property type="evidence" value="ECO:0007669"/>
    <property type="project" value="UniProtKB-KW"/>
</dbReference>
<dbReference type="Proteomes" id="UP000256478">
    <property type="component" value="Unassembled WGS sequence"/>
</dbReference>
<dbReference type="GO" id="GO:0006281">
    <property type="term" value="P:DNA repair"/>
    <property type="evidence" value="ECO:0007669"/>
    <property type="project" value="UniProtKB-KW"/>
</dbReference>
<dbReference type="Gene3D" id="2.40.50.140">
    <property type="entry name" value="Nucleic acid-binding proteins"/>
    <property type="match status" value="1"/>
</dbReference>
<dbReference type="Pfam" id="PF14743">
    <property type="entry name" value="DNA_ligase_OB_2"/>
    <property type="match status" value="1"/>
</dbReference>
<evidence type="ECO:0000313" key="9">
    <source>
        <dbReference type="EMBL" id="REL28345.1"/>
    </source>
</evidence>
<keyword evidence="7" id="KW-0732">Signal</keyword>
<dbReference type="PROSITE" id="PS50160">
    <property type="entry name" value="DNA_LIGASE_A3"/>
    <property type="match status" value="1"/>
</dbReference>
<keyword evidence="4" id="KW-0227">DNA damage</keyword>
<dbReference type="RefSeq" id="WP_116009382.1">
    <property type="nucleotide sequence ID" value="NZ_QUOU01000001.1"/>
</dbReference>
<dbReference type="GO" id="GO:0005524">
    <property type="term" value="F:ATP binding"/>
    <property type="evidence" value="ECO:0007669"/>
    <property type="project" value="InterPro"/>
</dbReference>
<dbReference type="PANTHER" id="PTHR47810">
    <property type="entry name" value="DNA LIGASE"/>
    <property type="match status" value="1"/>
</dbReference>
<dbReference type="CDD" id="cd07896">
    <property type="entry name" value="Adenylation_kDNA_ligase_like"/>
    <property type="match status" value="1"/>
</dbReference>
<evidence type="ECO:0000256" key="1">
    <source>
        <dbReference type="ARBA" id="ARBA00001968"/>
    </source>
</evidence>
<feature type="chain" id="PRO_5017796593" evidence="7">
    <location>
        <begin position="29"/>
        <end position="297"/>
    </location>
</feature>
<feature type="domain" description="ATP-dependent DNA ligase family profile" evidence="8">
    <location>
        <begin position="135"/>
        <end position="237"/>
    </location>
</feature>
<keyword evidence="5" id="KW-0234">DNA repair</keyword>
<dbReference type="NCBIfam" id="NF006592">
    <property type="entry name" value="PRK09125.1"/>
    <property type="match status" value="1"/>
</dbReference>
<dbReference type="Gene3D" id="3.30.1490.70">
    <property type="match status" value="1"/>
</dbReference>
<dbReference type="CDD" id="cd08041">
    <property type="entry name" value="OBF_kDNA_ligase_like"/>
    <property type="match status" value="1"/>
</dbReference>
<evidence type="ECO:0000256" key="2">
    <source>
        <dbReference type="ARBA" id="ARBA00022598"/>
    </source>
</evidence>
<evidence type="ECO:0000256" key="6">
    <source>
        <dbReference type="ARBA" id="ARBA00034003"/>
    </source>
</evidence>
<dbReference type="InterPro" id="IPR012310">
    <property type="entry name" value="DNA_ligase_ATP-dep_cent"/>
</dbReference>